<organism evidence="1">
    <name type="scientific">Cladocopium goreaui</name>
    <dbReference type="NCBI Taxonomy" id="2562237"/>
    <lineage>
        <taxon>Eukaryota</taxon>
        <taxon>Sar</taxon>
        <taxon>Alveolata</taxon>
        <taxon>Dinophyceae</taxon>
        <taxon>Suessiales</taxon>
        <taxon>Symbiodiniaceae</taxon>
        <taxon>Cladocopium</taxon>
    </lineage>
</organism>
<name>A0A9P1G1I0_9DINO</name>
<reference evidence="1" key="1">
    <citation type="submission" date="2022-10" db="EMBL/GenBank/DDBJ databases">
        <authorList>
            <person name="Chen Y."/>
            <person name="Dougan E. K."/>
            <person name="Chan C."/>
            <person name="Rhodes N."/>
            <person name="Thang M."/>
        </authorList>
    </citation>
    <scope>NUCLEOTIDE SEQUENCE</scope>
</reference>
<comment type="caution">
    <text evidence="1">The sequence shown here is derived from an EMBL/GenBank/DDBJ whole genome shotgun (WGS) entry which is preliminary data.</text>
</comment>
<evidence type="ECO:0000313" key="1">
    <source>
        <dbReference type="EMBL" id="CAI3994027.1"/>
    </source>
</evidence>
<dbReference type="Gene3D" id="3.80.10.10">
    <property type="entry name" value="Ribonuclease Inhibitor"/>
    <property type="match status" value="1"/>
</dbReference>
<evidence type="ECO:0000313" key="2">
    <source>
        <dbReference type="EMBL" id="CAL4781339.1"/>
    </source>
</evidence>
<dbReference type="SUPFAM" id="SSF52047">
    <property type="entry name" value="RNI-like"/>
    <property type="match status" value="1"/>
</dbReference>
<dbReference type="EMBL" id="CAMXCT010001901">
    <property type="protein sequence ID" value="CAI3994027.1"/>
    <property type="molecule type" value="Genomic_DNA"/>
</dbReference>
<dbReference type="InterPro" id="IPR032675">
    <property type="entry name" value="LRR_dom_sf"/>
</dbReference>
<accession>A0A9P1G1I0</accession>
<keyword evidence="3" id="KW-1185">Reference proteome</keyword>
<dbReference type="Proteomes" id="UP001152797">
    <property type="component" value="Unassembled WGS sequence"/>
</dbReference>
<dbReference type="OrthoDB" id="421209at2759"/>
<gene>
    <name evidence="1" type="ORF">C1SCF055_LOCUS20710</name>
</gene>
<dbReference type="EMBL" id="CAMXCT020001901">
    <property type="protein sequence ID" value="CAL1147402.1"/>
    <property type="molecule type" value="Genomic_DNA"/>
</dbReference>
<reference evidence="2 3" key="2">
    <citation type="submission" date="2024-05" db="EMBL/GenBank/DDBJ databases">
        <authorList>
            <person name="Chen Y."/>
            <person name="Shah S."/>
            <person name="Dougan E. K."/>
            <person name="Thang M."/>
            <person name="Chan C."/>
        </authorList>
    </citation>
    <scope>NUCLEOTIDE SEQUENCE [LARGE SCALE GENOMIC DNA]</scope>
</reference>
<protein>
    <submittedName>
        <fullName evidence="2">Retrovirus-related Pol polyprotein from transposon TNT 1-94</fullName>
    </submittedName>
</protein>
<proteinExistence type="predicted"/>
<evidence type="ECO:0000313" key="3">
    <source>
        <dbReference type="Proteomes" id="UP001152797"/>
    </source>
</evidence>
<dbReference type="AlphaFoldDB" id="A0A9P1G1I0"/>
<sequence length="616" mass="68640">MGCGNILPSRHRMAVKPVAEGDGNVIKTLPIVVSSTAGVQGLRNVSAEIADASILKVEERAILLPQLQELMGTIELRLAEKSLMSTGARPTLLCTSNCNLYDTVHHFIKPATMQRKCSYVELVAEGPQLAQWFVSHWWGEPVVQFIACVAKHLHHRQLAETVPYWVCAYANNQWQLNDELGRTPSTSSFRRALDVSHGTLSILDNSATVYTRIWCDYEVFVTLGKSTWTTHLYDIYTWQKGEALGLTDGVAQIDQRGASWWWEDRKQKRERNFPFELARAAMQIQVQCGEASVEEDRRRILHAICGSDGAGVCQEPPLEHPNYEAVNATLHARFALTSWILALQHGQSIECYARALSVSHLTRISLSFRSKSYATDAMLKTLAMALPSTLKELCLVMTRCKKVSDEGIVALSGAIQSLPLEHLHLDLAHDLITDSAMEALCSNMPRSVRNLWLSIGMCNQISDLSVQHLADALGARAVALEQFFVSLVQCPRLTGQSLRCLGPAVAGRALRSYSLLLGSCQLEDEDLLVALDCLPQGLEEFFLDCWACKKLSSRVLMALGEKLMVSMPRLKLLELTFGEIPEISGVNGRAYAERREAEVPEMLSDARRELQIRFYT</sequence>
<dbReference type="EMBL" id="CAMXCT030001901">
    <property type="protein sequence ID" value="CAL4781339.1"/>
    <property type="molecule type" value="Genomic_DNA"/>
</dbReference>